<comment type="caution">
    <text evidence="8">The sequence shown here is derived from an EMBL/GenBank/DDBJ whole genome shotgun (WGS) entry which is preliminary data.</text>
</comment>
<feature type="zinc finger region" description="C3H1-type" evidence="5">
    <location>
        <begin position="476"/>
        <end position="503"/>
    </location>
</feature>
<dbReference type="InterPro" id="IPR045124">
    <property type="entry name" value="Su(sable)-like"/>
</dbReference>
<dbReference type="InterPro" id="IPR000571">
    <property type="entry name" value="Znf_CCCH"/>
</dbReference>
<keyword evidence="1 5" id="KW-0479">Metal-binding</keyword>
<keyword evidence="4 5" id="KW-0862">Zinc</keyword>
<evidence type="ECO:0000256" key="4">
    <source>
        <dbReference type="ARBA" id="ARBA00022833"/>
    </source>
</evidence>
<evidence type="ECO:0000313" key="9">
    <source>
        <dbReference type="Proteomes" id="UP000826271"/>
    </source>
</evidence>
<dbReference type="SMART" id="SM00356">
    <property type="entry name" value="ZnF_C3H1"/>
    <property type="match status" value="3"/>
</dbReference>
<feature type="zinc finger region" description="C3H1-type" evidence="5">
    <location>
        <begin position="505"/>
        <end position="529"/>
    </location>
</feature>
<dbReference type="EMBL" id="WHWC01000009">
    <property type="protein sequence ID" value="KAG8376164.1"/>
    <property type="molecule type" value="Genomic_DNA"/>
</dbReference>
<keyword evidence="3 5" id="KW-0863">Zinc-finger</keyword>
<feature type="region of interest" description="Disordered" evidence="6">
    <location>
        <begin position="427"/>
        <end position="461"/>
    </location>
</feature>
<feature type="compositionally biased region" description="Polar residues" evidence="6">
    <location>
        <begin position="667"/>
        <end position="689"/>
    </location>
</feature>
<accession>A0AAV6X1F6</accession>
<feature type="compositionally biased region" description="Polar residues" evidence="6">
    <location>
        <begin position="97"/>
        <end position="106"/>
    </location>
</feature>
<dbReference type="InterPro" id="IPR036855">
    <property type="entry name" value="Znf_CCCH_sf"/>
</dbReference>
<sequence length="874" mass="96443">MEDSTLQTVTLNPSQTAFTFAPHRRRPLRSNTCRTLSRILSHCTNVPQLQTQDGSGDVESRPVGERNGSINYDGRGSVDLLIPTPNCKEFEDKVVRESSTGTSKENPSFEDGGYNGEQTTVPDLDHINLVIDGEQEVTPANRLGSEEDFLVVEERTGDSAVQITKEGENMNTDIDNINIDDFGPLEQLEVDNEFSIPDFSEVFDSCFGVDMVESSKGGEDSEENGTSLEESRPKEAEHELQLKEMELEKPIHNSGVEPSSCRTADEEIEEGEISGEVWVADESIDALTEDAVSLGGRNSDMSSLVNTVNNENNCMQVKLITTAGQTLDFHSQNVFYDSYMETPRTGSVAPSLKNLTPSGRILTENAAENQFSTTTEKNNCHCNTNWGCTCKLASLNRLLRSYEVDQIPNLFILTLLPDWSFSRSGLAGDARQKKRKNGPLTEERRAKKKKKNKIRKAEKNRQLGVKRLKLQPVLKPKTIVYCRHYLQGRCHEGEKCKYSHDTVPLTKSKPCGHFARHACMKGEDCPFDHQLSKYPCTNYTSTGFCSRGSDCLFSHEMTAKQSSPTTPSVSQNQLESGHPTMPDKEGSLMLSKTTSPKLKFQSPLGNSNSSNLSFQKVDAKFRSSGNAPGKNTNLLTDKAISRTPGQAPKGVSFLSNRGMSLGETNKPKQNGSLVTTSKVPEGVNKSNDMSEGVPPRRPQGINFLSFAQPSLDDISIKQTCSLPESRGVLKVHRQMNPSASCSVPGPNKEVNGTPLTMLQHLNFFSFDKTQLDNSIFKERANDHFNKGDFALSLVNGRQSTSSKLQDAMKTPSNPFGRLWHQSTDGNNSNVSNSFKTSSILSNTPSLVQKAVQSTLAFAANFDIKARSSLHQWRS</sequence>
<feature type="compositionally biased region" description="Polar residues" evidence="6">
    <location>
        <begin position="623"/>
        <end position="635"/>
    </location>
</feature>
<evidence type="ECO:0000256" key="5">
    <source>
        <dbReference type="PROSITE-ProRule" id="PRU00723"/>
    </source>
</evidence>
<dbReference type="SUPFAM" id="SSF90229">
    <property type="entry name" value="CCCH zinc finger"/>
    <property type="match status" value="2"/>
</dbReference>
<feature type="domain" description="C3H1-type" evidence="7">
    <location>
        <begin position="476"/>
        <end position="503"/>
    </location>
</feature>
<dbReference type="GO" id="GO:0045892">
    <property type="term" value="P:negative regulation of DNA-templated transcription"/>
    <property type="evidence" value="ECO:0007669"/>
    <property type="project" value="InterPro"/>
</dbReference>
<protein>
    <recommendedName>
        <fullName evidence="7">C3H1-type domain-containing protein</fullName>
    </recommendedName>
</protein>
<organism evidence="8 9">
    <name type="scientific">Buddleja alternifolia</name>
    <dbReference type="NCBI Taxonomy" id="168488"/>
    <lineage>
        <taxon>Eukaryota</taxon>
        <taxon>Viridiplantae</taxon>
        <taxon>Streptophyta</taxon>
        <taxon>Embryophyta</taxon>
        <taxon>Tracheophyta</taxon>
        <taxon>Spermatophyta</taxon>
        <taxon>Magnoliopsida</taxon>
        <taxon>eudicotyledons</taxon>
        <taxon>Gunneridae</taxon>
        <taxon>Pentapetalae</taxon>
        <taxon>asterids</taxon>
        <taxon>lamiids</taxon>
        <taxon>Lamiales</taxon>
        <taxon>Scrophulariaceae</taxon>
        <taxon>Buddlejeae</taxon>
        <taxon>Buddleja</taxon>
    </lineage>
</organism>
<feature type="zinc finger region" description="C3H1-type" evidence="5">
    <location>
        <begin position="530"/>
        <end position="558"/>
    </location>
</feature>
<dbReference type="Proteomes" id="UP000826271">
    <property type="component" value="Unassembled WGS sequence"/>
</dbReference>
<feature type="compositionally biased region" description="Polar residues" evidence="6">
    <location>
        <begin position="559"/>
        <end position="575"/>
    </location>
</feature>
<dbReference type="AlphaFoldDB" id="A0AAV6X1F6"/>
<dbReference type="PANTHER" id="PTHR13119">
    <property type="entry name" value="ZINC FINGER CCCH DOMAIN-CONTAINING PROTEI"/>
    <property type="match status" value="1"/>
</dbReference>
<dbReference type="PANTHER" id="PTHR13119:SF12">
    <property type="entry name" value="PROTEIN SUPPRESSOR OF SABLE"/>
    <property type="match status" value="1"/>
</dbReference>
<evidence type="ECO:0000259" key="7">
    <source>
        <dbReference type="PROSITE" id="PS50103"/>
    </source>
</evidence>
<dbReference type="PROSITE" id="PS50103">
    <property type="entry name" value="ZF_C3H1"/>
    <property type="match status" value="3"/>
</dbReference>
<feature type="region of interest" description="Disordered" evidence="6">
    <location>
        <begin position="48"/>
        <end position="77"/>
    </location>
</feature>
<evidence type="ECO:0000256" key="3">
    <source>
        <dbReference type="ARBA" id="ARBA00022771"/>
    </source>
</evidence>
<evidence type="ECO:0000256" key="2">
    <source>
        <dbReference type="ARBA" id="ARBA00022737"/>
    </source>
</evidence>
<reference evidence="8" key="1">
    <citation type="submission" date="2019-10" db="EMBL/GenBank/DDBJ databases">
        <authorList>
            <person name="Zhang R."/>
            <person name="Pan Y."/>
            <person name="Wang J."/>
            <person name="Ma R."/>
            <person name="Yu S."/>
        </authorList>
    </citation>
    <scope>NUCLEOTIDE SEQUENCE</scope>
    <source>
        <strain evidence="8">LA-IB0</strain>
        <tissue evidence="8">Leaf</tissue>
    </source>
</reference>
<feature type="region of interest" description="Disordered" evidence="6">
    <location>
        <begin position="211"/>
        <end position="238"/>
    </location>
</feature>
<feature type="domain" description="C3H1-type" evidence="7">
    <location>
        <begin position="530"/>
        <end position="558"/>
    </location>
</feature>
<gene>
    <name evidence="8" type="ORF">BUALT_Bualt09G0034700</name>
</gene>
<feature type="region of interest" description="Disordered" evidence="6">
    <location>
        <begin position="559"/>
        <end position="589"/>
    </location>
</feature>
<feature type="region of interest" description="Disordered" evidence="6">
    <location>
        <begin position="621"/>
        <end position="694"/>
    </location>
</feature>
<evidence type="ECO:0000256" key="6">
    <source>
        <dbReference type="SAM" id="MobiDB-lite"/>
    </source>
</evidence>
<evidence type="ECO:0000313" key="8">
    <source>
        <dbReference type="EMBL" id="KAG8376164.1"/>
    </source>
</evidence>
<dbReference type="GO" id="GO:0005634">
    <property type="term" value="C:nucleus"/>
    <property type="evidence" value="ECO:0007669"/>
    <property type="project" value="TreeGrafter"/>
</dbReference>
<keyword evidence="9" id="KW-1185">Reference proteome</keyword>
<keyword evidence="2" id="KW-0677">Repeat</keyword>
<feature type="domain" description="C3H1-type" evidence="7">
    <location>
        <begin position="505"/>
        <end position="529"/>
    </location>
</feature>
<dbReference type="GO" id="GO:0008270">
    <property type="term" value="F:zinc ion binding"/>
    <property type="evidence" value="ECO:0007669"/>
    <property type="project" value="UniProtKB-KW"/>
</dbReference>
<dbReference type="Gene3D" id="4.10.1000.10">
    <property type="entry name" value="Zinc finger, CCCH-type"/>
    <property type="match status" value="1"/>
</dbReference>
<dbReference type="GO" id="GO:0003723">
    <property type="term" value="F:RNA binding"/>
    <property type="evidence" value="ECO:0007669"/>
    <property type="project" value="InterPro"/>
</dbReference>
<feature type="compositionally biased region" description="Basic and acidic residues" evidence="6">
    <location>
        <begin position="229"/>
        <end position="238"/>
    </location>
</feature>
<feature type="region of interest" description="Disordered" evidence="6">
    <location>
        <begin position="95"/>
        <end position="115"/>
    </location>
</feature>
<name>A0AAV6X1F6_9LAMI</name>
<evidence type="ECO:0000256" key="1">
    <source>
        <dbReference type="ARBA" id="ARBA00022723"/>
    </source>
</evidence>
<dbReference type="Gene3D" id="2.30.30.1190">
    <property type="match status" value="1"/>
</dbReference>
<proteinExistence type="predicted"/>